<dbReference type="FunFam" id="3.40.50.720:FF:000084">
    <property type="entry name" value="Short-chain dehydrogenase reductase"/>
    <property type="match status" value="1"/>
</dbReference>
<gene>
    <name evidence="3" type="ORF">DSCO28_25900</name>
</gene>
<accession>A0A5K7ZKW9</accession>
<proteinExistence type="inferred from homology"/>
<dbReference type="SUPFAM" id="SSF51735">
    <property type="entry name" value="NAD(P)-binding Rossmann-fold domains"/>
    <property type="match status" value="1"/>
</dbReference>
<dbReference type="PRINTS" id="PR00080">
    <property type="entry name" value="SDRFAMILY"/>
</dbReference>
<dbReference type="InterPro" id="IPR020904">
    <property type="entry name" value="Sc_DH/Rdtase_CS"/>
</dbReference>
<dbReference type="AlphaFoldDB" id="A0A5K7ZKW9"/>
<evidence type="ECO:0000313" key="4">
    <source>
        <dbReference type="Proteomes" id="UP000425960"/>
    </source>
</evidence>
<comment type="similarity">
    <text evidence="1">Belongs to the short-chain dehydrogenases/reductases (SDR) family.</text>
</comment>
<dbReference type="PRINTS" id="PR00081">
    <property type="entry name" value="GDHRDH"/>
</dbReference>
<evidence type="ECO:0000313" key="3">
    <source>
        <dbReference type="EMBL" id="BBO82024.1"/>
    </source>
</evidence>
<dbReference type="Pfam" id="PF13561">
    <property type="entry name" value="adh_short_C2"/>
    <property type="match status" value="1"/>
</dbReference>
<dbReference type="Proteomes" id="UP000425960">
    <property type="component" value="Chromosome"/>
</dbReference>
<evidence type="ECO:0000256" key="2">
    <source>
        <dbReference type="ARBA" id="ARBA00023002"/>
    </source>
</evidence>
<dbReference type="PANTHER" id="PTHR24321:SF11">
    <property type="entry name" value="BLR0893 PROTEIN"/>
    <property type="match status" value="1"/>
</dbReference>
<dbReference type="InterPro" id="IPR002347">
    <property type="entry name" value="SDR_fam"/>
</dbReference>
<dbReference type="KEGG" id="dov:DSCO28_25900"/>
<reference evidence="3 4" key="1">
    <citation type="submission" date="2019-11" db="EMBL/GenBank/DDBJ databases">
        <title>Comparative genomics of hydrocarbon-degrading Desulfosarcina strains.</title>
        <authorList>
            <person name="Watanabe M."/>
            <person name="Kojima H."/>
            <person name="Fukui M."/>
        </authorList>
    </citation>
    <scope>NUCLEOTIDE SEQUENCE [LARGE SCALE GENOMIC DNA]</scope>
    <source>
        <strain evidence="3 4">28bB2T</strain>
    </source>
</reference>
<evidence type="ECO:0000256" key="1">
    <source>
        <dbReference type="ARBA" id="ARBA00006484"/>
    </source>
</evidence>
<name>A0A5K7ZKW9_9BACT</name>
<dbReference type="CDD" id="cd05233">
    <property type="entry name" value="SDR_c"/>
    <property type="match status" value="1"/>
</dbReference>
<dbReference type="PANTHER" id="PTHR24321">
    <property type="entry name" value="DEHYDROGENASES, SHORT CHAIN"/>
    <property type="match status" value="1"/>
</dbReference>
<dbReference type="GO" id="GO:0016491">
    <property type="term" value="F:oxidoreductase activity"/>
    <property type="evidence" value="ECO:0007669"/>
    <property type="project" value="UniProtKB-KW"/>
</dbReference>
<keyword evidence="2" id="KW-0560">Oxidoreductase</keyword>
<dbReference type="NCBIfam" id="NF004818">
    <property type="entry name" value="PRK06172.1"/>
    <property type="match status" value="1"/>
</dbReference>
<dbReference type="Gene3D" id="3.40.50.720">
    <property type="entry name" value="NAD(P)-binding Rossmann-like Domain"/>
    <property type="match status" value="1"/>
</dbReference>
<dbReference type="InterPro" id="IPR036291">
    <property type="entry name" value="NAD(P)-bd_dom_sf"/>
</dbReference>
<dbReference type="NCBIfam" id="NF005559">
    <property type="entry name" value="PRK07231.1"/>
    <property type="match status" value="1"/>
</dbReference>
<protein>
    <submittedName>
        <fullName evidence="3">Short chain dehydrogenase</fullName>
    </submittedName>
</protein>
<dbReference type="PROSITE" id="PS00061">
    <property type="entry name" value="ADH_SHORT"/>
    <property type="match status" value="1"/>
</dbReference>
<sequence length="259" mass="27291">MTYAIPWEGAMAKSFENRVAVVTGGGSGIGRASALAFAMEGAKVVVADIDVAGGEETVRMIKNAGGEAIFVKTDVSKAQDVEAMVNKAIEVYGRLDYAHNNAGVEPSGHLIADMPEEMWDRVISINLKGMFLCIKYEVAQMLKQGKGAIVNTSSIDGLIAMPCTSDYTSSKHGILGLTKAAALDYAAQGIRVNAICPGTIQTPLIMRLIPDPQVEAAKMPMGRLGTPEEVAQAAVWLCSDAASFVTGTHLSVDGGWAAW</sequence>
<dbReference type="EMBL" id="AP021876">
    <property type="protein sequence ID" value="BBO82024.1"/>
    <property type="molecule type" value="Genomic_DNA"/>
</dbReference>
<organism evidence="3 4">
    <name type="scientific">Desulfosarcina ovata subsp. sediminis</name>
    <dbReference type="NCBI Taxonomy" id="885957"/>
    <lineage>
        <taxon>Bacteria</taxon>
        <taxon>Pseudomonadati</taxon>
        <taxon>Thermodesulfobacteriota</taxon>
        <taxon>Desulfobacteria</taxon>
        <taxon>Desulfobacterales</taxon>
        <taxon>Desulfosarcinaceae</taxon>
        <taxon>Desulfosarcina</taxon>
    </lineage>
</organism>